<keyword evidence="8" id="KW-1185">Reference proteome</keyword>
<feature type="transmembrane region" description="Helical" evidence="6">
    <location>
        <begin position="95"/>
        <end position="118"/>
    </location>
</feature>
<dbReference type="PANTHER" id="PTHR23112">
    <property type="entry name" value="G PROTEIN-COUPLED RECEPTOR 157-RELATED"/>
    <property type="match status" value="1"/>
</dbReference>
<keyword evidence="4 6" id="KW-0472">Membrane</keyword>
<evidence type="ECO:0000313" key="8">
    <source>
        <dbReference type="Proteomes" id="UP001295423"/>
    </source>
</evidence>
<evidence type="ECO:0000256" key="1">
    <source>
        <dbReference type="ARBA" id="ARBA00004141"/>
    </source>
</evidence>
<feature type="compositionally biased region" description="Low complexity" evidence="5">
    <location>
        <begin position="385"/>
        <end position="396"/>
    </location>
</feature>
<feature type="transmembrane region" description="Helical" evidence="6">
    <location>
        <begin position="54"/>
        <end position="75"/>
    </location>
</feature>
<dbReference type="Gene3D" id="1.20.1070.10">
    <property type="entry name" value="Rhodopsin 7-helix transmembrane proteins"/>
    <property type="match status" value="1"/>
</dbReference>
<dbReference type="GO" id="GO:0005886">
    <property type="term" value="C:plasma membrane"/>
    <property type="evidence" value="ECO:0007669"/>
    <property type="project" value="TreeGrafter"/>
</dbReference>
<evidence type="ECO:0000256" key="5">
    <source>
        <dbReference type="SAM" id="MobiDB-lite"/>
    </source>
</evidence>
<feature type="compositionally biased region" description="Polar residues" evidence="5">
    <location>
        <begin position="397"/>
        <end position="420"/>
    </location>
</feature>
<feature type="region of interest" description="Disordered" evidence="5">
    <location>
        <begin position="246"/>
        <end position="265"/>
    </location>
</feature>
<reference evidence="7" key="1">
    <citation type="submission" date="2023-08" db="EMBL/GenBank/DDBJ databases">
        <authorList>
            <person name="Audoor S."/>
            <person name="Bilcke G."/>
        </authorList>
    </citation>
    <scope>NUCLEOTIDE SEQUENCE</scope>
</reference>
<dbReference type="AlphaFoldDB" id="A0AAD2FR16"/>
<comment type="caution">
    <text evidence="7">The sequence shown here is derived from an EMBL/GenBank/DDBJ whole genome shotgun (WGS) entry which is preliminary data.</text>
</comment>
<evidence type="ECO:0000313" key="7">
    <source>
        <dbReference type="EMBL" id="CAJ1950094.1"/>
    </source>
</evidence>
<accession>A0AAD2FR16</accession>
<name>A0AAD2FR16_9STRA</name>
<dbReference type="SUPFAM" id="SSF81321">
    <property type="entry name" value="Family A G protein-coupled receptor-like"/>
    <property type="match status" value="1"/>
</dbReference>
<comment type="subcellular location">
    <subcellularLocation>
        <location evidence="1">Membrane</location>
        <topology evidence="1">Multi-pass membrane protein</topology>
    </subcellularLocation>
</comment>
<feature type="transmembrane region" description="Helical" evidence="6">
    <location>
        <begin position="189"/>
        <end position="207"/>
    </location>
</feature>
<gene>
    <name evidence="7" type="ORF">CYCCA115_LOCUS12419</name>
</gene>
<protein>
    <recommendedName>
        <fullName evidence="9">G-protein coupled receptors family 2 profile 2 domain-containing protein</fullName>
    </recommendedName>
</protein>
<evidence type="ECO:0000256" key="2">
    <source>
        <dbReference type="ARBA" id="ARBA00022692"/>
    </source>
</evidence>
<organism evidence="7 8">
    <name type="scientific">Cylindrotheca closterium</name>
    <dbReference type="NCBI Taxonomy" id="2856"/>
    <lineage>
        <taxon>Eukaryota</taxon>
        <taxon>Sar</taxon>
        <taxon>Stramenopiles</taxon>
        <taxon>Ochrophyta</taxon>
        <taxon>Bacillariophyta</taxon>
        <taxon>Bacillariophyceae</taxon>
        <taxon>Bacillariophycidae</taxon>
        <taxon>Bacillariales</taxon>
        <taxon>Bacillariaceae</taxon>
        <taxon>Cylindrotheca</taxon>
    </lineage>
</organism>
<evidence type="ECO:0008006" key="9">
    <source>
        <dbReference type="Google" id="ProtNLM"/>
    </source>
</evidence>
<feature type="compositionally biased region" description="Polar residues" evidence="5">
    <location>
        <begin position="434"/>
        <end position="444"/>
    </location>
</feature>
<feature type="transmembrane region" description="Helical" evidence="6">
    <location>
        <begin position="138"/>
        <end position="157"/>
    </location>
</feature>
<evidence type="ECO:0000256" key="4">
    <source>
        <dbReference type="ARBA" id="ARBA00023136"/>
    </source>
</evidence>
<feature type="transmembrane region" description="Helical" evidence="6">
    <location>
        <begin position="321"/>
        <end position="343"/>
    </location>
</feature>
<feature type="compositionally biased region" description="Basic and acidic residues" evidence="5">
    <location>
        <begin position="447"/>
        <end position="456"/>
    </location>
</feature>
<keyword evidence="2 6" id="KW-0812">Transmembrane</keyword>
<sequence>MVEPRYTYLYVPSEESQKAISILMVLSAILSLVGSSCIVYHVRHNSKSTPYRRIMLGTSVCDIVSTIGYALQPYVSLRGEPSSFVWSFGNAASCSLIGALAQFGFSAHLYSAALSYYFLSTIRYGTREATFAKKYERWIHFTIVSWSLVTSIIGVALDVFHLNDLGPGCWVSGAPFGECTGFRCWAEPIAWVMGGIPTLLSFFTVLINNLRLYCYVRITVREGQRKALKKESQMTSYRIHNHQQVQDNDPIDTSTDKETSTTTKSSVLTSSEKQWKRVREVGRQSFLYVGAYLLSFFWTIVKQALDGQQFERSPGSGTYLLPISILQAIFLPVQGLFNALIFFRPKYKQARQRHGAQSRLWLARRAVLGGNMRPIETNTIDPMSRRSTATRAKAASQPSATESAVEQPSASEPSAAGQNRVNFTGEVVSCCSSAMTDAPQTASSAPAEEHPTESTE</sequence>
<feature type="transmembrane region" description="Helical" evidence="6">
    <location>
        <begin position="285"/>
        <end position="301"/>
    </location>
</feature>
<evidence type="ECO:0000256" key="6">
    <source>
        <dbReference type="SAM" id="Phobius"/>
    </source>
</evidence>
<dbReference type="Proteomes" id="UP001295423">
    <property type="component" value="Unassembled WGS sequence"/>
</dbReference>
<dbReference type="EMBL" id="CAKOGP040001759">
    <property type="protein sequence ID" value="CAJ1950094.1"/>
    <property type="molecule type" value="Genomic_DNA"/>
</dbReference>
<feature type="region of interest" description="Disordered" evidence="5">
    <location>
        <begin position="434"/>
        <end position="456"/>
    </location>
</feature>
<dbReference type="GO" id="GO:0007189">
    <property type="term" value="P:adenylate cyclase-activating G protein-coupled receptor signaling pathway"/>
    <property type="evidence" value="ECO:0007669"/>
    <property type="project" value="TreeGrafter"/>
</dbReference>
<dbReference type="PANTHER" id="PTHR23112:SF0">
    <property type="entry name" value="TRANSMEMBRANE PROTEIN 116"/>
    <property type="match status" value="1"/>
</dbReference>
<keyword evidence="3 6" id="KW-1133">Transmembrane helix</keyword>
<dbReference type="GO" id="GO:0004930">
    <property type="term" value="F:G protein-coupled receptor activity"/>
    <property type="evidence" value="ECO:0007669"/>
    <property type="project" value="TreeGrafter"/>
</dbReference>
<feature type="transmembrane region" description="Helical" evidence="6">
    <location>
        <begin position="20"/>
        <end position="42"/>
    </location>
</feature>
<feature type="region of interest" description="Disordered" evidence="5">
    <location>
        <begin position="373"/>
        <end position="420"/>
    </location>
</feature>
<evidence type="ECO:0000256" key="3">
    <source>
        <dbReference type="ARBA" id="ARBA00022989"/>
    </source>
</evidence>
<proteinExistence type="predicted"/>